<dbReference type="InterPro" id="IPR047817">
    <property type="entry name" value="ABC2_TM_bact-type"/>
</dbReference>
<comment type="similarity">
    <text evidence="6">Belongs to the ABC-2 integral membrane protein family.</text>
</comment>
<feature type="transmembrane region" description="Helical" evidence="6">
    <location>
        <begin position="118"/>
        <end position="143"/>
    </location>
</feature>
<name>A0A5C1YAQ0_9MICO</name>
<evidence type="ECO:0000256" key="2">
    <source>
        <dbReference type="ARBA" id="ARBA00022692"/>
    </source>
</evidence>
<dbReference type="PROSITE" id="PS51012">
    <property type="entry name" value="ABC_TM2"/>
    <property type="match status" value="1"/>
</dbReference>
<evidence type="ECO:0000256" key="6">
    <source>
        <dbReference type="RuleBase" id="RU361157"/>
    </source>
</evidence>
<gene>
    <name evidence="8" type="ORF">FLP10_01040</name>
</gene>
<keyword evidence="2 6" id="KW-0812">Transmembrane</keyword>
<protein>
    <recommendedName>
        <fullName evidence="6">Transport permease protein</fullName>
    </recommendedName>
</protein>
<keyword evidence="3 6" id="KW-1133">Transmembrane helix</keyword>
<keyword evidence="9" id="KW-1185">Reference proteome</keyword>
<dbReference type="InterPro" id="IPR000412">
    <property type="entry name" value="ABC_2_transport"/>
</dbReference>
<dbReference type="PIRSF" id="PIRSF006648">
    <property type="entry name" value="DrrB"/>
    <property type="match status" value="1"/>
</dbReference>
<sequence length="277" mass="28839">MSATIASSASAPVRDAGWFTQTGQVFRRWMVGTARQAWGPVMSLIQPIIWILLFGQVFASLGAFPAFGDAGYLAYLVPGVLMMTVLYSGAWAGTGYIDDIRSGVMDQLLTAPISRTAIITGQLLQQLVINLAQSAIVLGIGWLGGARYPGGLPGILLALAAATLLAAAFCSMSSAVALSTRNQVALIGLSQTVVLPATFLSTTMMPADLLPDWIAAVAAWNPLTWAVEAGRAGLDGTAFDGSGDGLLVAGRMLLLALLAAASFVWAVSSLRSYQRSA</sequence>
<dbReference type="EMBL" id="CP043505">
    <property type="protein sequence ID" value="QEO13154.1"/>
    <property type="molecule type" value="Genomic_DNA"/>
</dbReference>
<dbReference type="GO" id="GO:0046677">
    <property type="term" value="P:response to antibiotic"/>
    <property type="evidence" value="ECO:0007669"/>
    <property type="project" value="UniProtKB-KW"/>
</dbReference>
<keyword evidence="5" id="KW-0046">Antibiotic resistance</keyword>
<feature type="transmembrane region" description="Helical" evidence="6">
    <location>
        <begin position="184"/>
        <end position="205"/>
    </location>
</feature>
<feature type="transmembrane region" description="Helical" evidence="6">
    <location>
        <begin position="73"/>
        <end position="97"/>
    </location>
</feature>
<dbReference type="Proteomes" id="UP000324678">
    <property type="component" value="Chromosome"/>
</dbReference>
<evidence type="ECO:0000256" key="3">
    <source>
        <dbReference type="ARBA" id="ARBA00022989"/>
    </source>
</evidence>
<dbReference type="PANTHER" id="PTHR43229">
    <property type="entry name" value="NODULATION PROTEIN J"/>
    <property type="match status" value="1"/>
</dbReference>
<evidence type="ECO:0000313" key="9">
    <source>
        <dbReference type="Proteomes" id="UP000324678"/>
    </source>
</evidence>
<evidence type="ECO:0000259" key="7">
    <source>
        <dbReference type="PROSITE" id="PS51012"/>
    </source>
</evidence>
<accession>A0A5C1YAQ0</accession>
<feature type="transmembrane region" description="Helical" evidence="6">
    <location>
        <begin position="48"/>
        <end position="67"/>
    </location>
</feature>
<feature type="transmembrane region" description="Helical" evidence="6">
    <location>
        <begin position="246"/>
        <end position="267"/>
    </location>
</feature>
<reference evidence="8 9" key="1">
    <citation type="submission" date="2019-09" db="EMBL/GenBank/DDBJ databases">
        <title>Genome sequencing of strain KACC 19306.</title>
        <authorList>
            <person name="Heo J."/>
            <person name="Kim S.-J."/>
            <person name="Kim J.-S."/>
            <person name="Hong S.-B."/>
            <person name="Kwon S.-W."/>
        </authorList>
    </citation>
    <scope>NUCLEOTIDE SEQUENCE [LARGE SCALE GENOMIC DNA]</scope>
    <source>
        <strain evidence="8 9">KACC 19306</strain>
    </source>
</reference>
<dbReference type="KEGG" id="ail:FLP10_01040"/>
<dbReference type="OrthoDB" id="9255971at2"/>
<dbReference type="GO" id="GO:0140359">
    <property type="term" value="F:ABC-type transporter activity"/>
    <property type="evidence" value="ECO:0007669"/>
    <property type="project" value="InterPro"/>
</dbReference>
<dbReference type="InterPro" id="IPR013525">
    <property type="entry name" value="ABC2_TM"/>
</dbReference>
<proteinExistence type="inferred from homology"/>
<organism evidence="8 9">
    <name type="scientific">Agromyces intestinalis</name>
    <dbReference type="NCBI Taxonomy" id="2592652"/>
    <lineage>
        <taxon>Bacteria</taxon>
        <taxon>Bacillati</taxon>
        <taxon>Actinomycetota</taxon>
        <taxon>Actinomycetes</taxon>
        <taxon>Micrococcales</taxon>
        <taxon>Microbacteriaceae</taxon>
        <taxon>Agromyces</taxon>
    </lineage>
</organism>
<feature type="domain" description="ABC transmembrane type-2" evidence="7">
    <location>
        <begin position="38"/>
        <end position="273"/>
    </location>
</feature>
<evidence type="ECO:0000313" key="8">
    <source>
        <dbReference type="EMBL" id="QEO13154.1"/>
    </source>
</evidence>
<dbReference type="GO" id="GO:0043190">
    <property type="term" value="C:ATP-binding cassette (ABC) transporter complex"/>
    <property type="evidence" value="ECO:0007669"/>
    <property type="project" value="InterPro"/>
</dbReference>
<dbReference type="Pfam" id="PF01061">
    <property type="entry name" value="ABC2_membrane"/>
    <property type="match status" value="1"/>
</dbReference>
<dbReference type="InterPro" id="IPR051784">
    <property type="entry name" value="Nod_factor_ABC_transporter"/>
</dbReference>
<feature type="transmembrane region" description="Helical" evidence="6">
    <location>
        <begin position="155"/>
        <end position="177"/>
    </location>
</feature>
<dbReference type="AlphaFoldDB" id="A0A5C1YAQ0"/>
<dbReference type="RefSeq" id="WP_149159178.1">
    <property type="nucleotide sequence ID" value="NZ_CP043505.1"/>
</dbReference>
<evidence type="ECO:0000256" key="4">
    <source>
        <dbReference type="ARBA" id="ARBA00023136"/>
    </source>
</evidence>
<comment type="subcellular location">
    <subcellularLocation>
        <location evidence="6">Cell membrane</location>
        <topology evidence="6">Multi-pass membrane protein</topology>
    </subcellularLocation>
    <subcellularLocation>
        <location evidence="1">Membrane</location>
        <topology evidence="1">Multi-pass membrane protein</topology>
    </subcellularLocation>
</comment>
<keyword evidence="4 6" id="KW-0472">Membrane</keyword>
<keyword evidence="6" id="KW-1003">Cell membrane</keyword>
<evidence type="ECO:0000256" key="1">
    <source>
        <dbReference type="ARBA" id="ARBA00004141"/>
    </source>
</evidence>
<dbReference type="PRINTS" id="PR00164">
    <property type="entry name" value="ABC2TRNSPORT"/>
</dbReference>
<dbReference type="PANTHER" id="PTHR43229:SF2">
    <property type="entry name" value="NODULATION PROTEIN J"/>
    <property type="match status" value="1"/>
</dbReference>
<evidence type="ECO:0000256" key="5">
    <source>
        <dbReference type="ARBA" id="ARBA00023251"/>
    </source>
</evidence>
<keyword evidence="6" id="KW-0813">Transport</keyword>